<accession>A0A377UWI8</accession>
<dbReference type="AlphaFoldDB" id="A0A377UWI8"/>
<dbReference type="EMBL" id="UGKT01000001">
    <property type="protein sequence ID" value="STT02367.1"/>
    <property type="molecule type" value="Genomic_DNA"/>
</dbReference>
<evidence type="ECO:0000313" key="2">
    <source>
        <dbReference type="Proteomes" id="UP000255518"/>
    </source>
</evidence>
<proteinExistence type="predicted"/>
<protein>
    <submittedName>
        <fullName evidence="1">Uncharacterized protein</fullName>
    </submittedName>
</protein>
<reference evidence="1 2" key="1">
    <citation type="submission" date="2018-06" db="EMBL/GenBank/DDBJ databases">
        <authorList>
            <consortium name="Pathogen Informatics"/>
            <person name="Doyle S."/>
        </authorList>
    </citation>
    <scope>NUCLEOTIDE SEQUENCE [LARGE SCALE GENOMIC DNA]</scope>
    <source>
        <strain evidence="1 2">NCTC13443</strain>
    </source>
</reference>
<gene>
    <name evidence="1" type="ORF">NCTC13443_02718</name>
</gene>
<evidence type="ECO:0000313" key="1">
    <source>
        <dbReference type="EMBL" id="STT02367.1"/>
    </source>
</evidence>
<dbReference type="Proteomes" id="UP000255518">
    <property type="component" value="Unassembled WGS sequence"/>
</dbReference>
<sequence length="96" mass="10971">MKSKGWNIGQGETLRRRRPRWAGGKALLDVGFNEPQEFIQIAGSRGEDICSVFVFCFVDRLTHIVRHYRVAVSQGFQVILNVMDVQRVALQRGFCC</sequence>
<organism evidence="1 2">
    <name type="scientific">Klebsiella pneumoniae</name>
    <dbReference type="NCBI Taxonomy" id="573"/>
    <lineage>
        <taxon>Bacteria</taxon>
        <taxon>Pseudomonadati</taxon>
        <taxon>Pseudomonadota</taxon>
        <taxon>Gammaproteobacteria</taxon>
        <taxon>Enterobacterales</taxon>
        <taxon>Enterobacteriaceae</taxon>
        <taxon>Klebsiella/Raoultella group</taxon>
        <taxon>Klebsiella</taxon>
        <taxon>Klebsiella pneumoniae complex</taxon>
    </lineage>
</organism>
<name>A0A377UWI8_KLEPN</name>